<gene>
    <name evidence="1" type="ORF">G5B05_12340</name>
</gene>
<protein>
    <submittedName>
        <fullName evidence="1">Uncharacterized protein</fullName>
    </submittedName>
</protein>
<dbReference type="Proteomes" id="UP000768180">
    <property type="component" value="Unassembled WGS sequence"/>
</dbReference>
<dbReference type="NCBIfam" id="NF041551">
    <property type="entry name" value="YlcI_YnfO_N"/>
    <property type="match status" value="1"/>
</dbReference>
<evidence type="ECO:0000313" key="2">
    <source>
        <dbReference type="Proteomes" id="UP000768180"/>
    </source>
</evidence>
<proteinExistence type="predicted"/>
<sequence>MTFQLKANRKETENKTIRFPIHLINQIDHAISSSEEDITFSSFVIQACEYALEHMDDPSSNEKEP</sequence>
<keyword evidence="2" id="KW-1185">Reference proteome</keyword>
<dbReference type="EMBL" id="JAAITQ010000025">
    <property type="protein sequence ID" value="NSE17177.1"/>
    <property type="molecule type" value="Genomic_DNA"/>
</dbReference>
<name>A0ABX2GFV4_9FIRM</name>
<evidence type="ECO:0000313" key="1">
    <source>
        <dbReference type="EMBL" id="NSE17177.1"/>
    </source>
</evidence>
<organism evidence="1 2">
    <name type="scientific">Fusicatenibacter saccharivorans</name>
    <dbReference type="NCBI Taxonomy" id="1150298"/>
    <lineage>
        <taxon>Bacteria</taxon>
        <taxon>Bacillati</taxon>
        <taxon>Bacillota</taxon>
        <taxon>Clostridia</taxon>
        <taxon>Lachnospirales</taxon>
        <taxon>Lachnospiraceae</taxon>
        <taxon>Fusicatenibacter</taxon>
    </lineage>
</organism>
<comment type="caution">
    <text evidence="1">The sequence shown here is derived from an EMBL/GenBank/DDBJ whole genome shotgun (WGS) entry which is preliminary data.</text>
</comment>
<accession>A0ABX2GFV4</accession>
<reference evidence="1 2" key="1">
    <citation type="journal article" date="2020" name="Cell Host Microbe">
        <title>Functional and Genomic Variation between Human-Derived Isolates of Lachnospiraceae Reveals Inter- and Intra-Species Diversity.</title>
        <authorList>
            <person name="Sorbara M.T."/>
            <person name="Littmann E.R."/>
            <person name="Fontana E."/>
            <person name="Moody T.U."/>
            <person name="Kohout C.E."/>
            <person name="Gjonbalaj M."/>
            <person name="Eaton V."/>
            <person name="Seok R."/>
            <person name="Leiner I.M."/>
            <person name="Pamer E.G."/>
        </authorList>
    </citation>
    <scope>NUCLEOTIDE SEQUENCE [LARGE SCALE GENOMIC DNA]</scope>
    <source>
        <strain evidence="1 2">MSK.14.54</strain>
    </source>
</reference>
<dbReference type="RefSeq" id="WP_173830190.1">
    <property type="nucleotide sequence ID" value="NZ_JAAITQ010000025.1"/>
</dbReference>